<dbReference type="EMBL" id="JGYG01000013">
    <property type="protein sequence ID" value="KFI27016.1"/>
    <property type="molecule type" value="Genomic_DNA"/>
</dbReference>
<dbReference type="Pfam" id="PF06078">
    <property type="entry name" value="DUF937"/>
    <property type="match status" value="1"/>
</dbReference>
<feature type="region of interest" description="Disordered" evidence="1">
    <location>
        <begin position="266"/>
        <end position="314"/>
    </location>
</feature>
<sequence length="412" mass="39789">MSLVQTLLTTVLSGPVVDRIAGLIGVDPAKARQAITAAAPALLAGLVSAATNPQGSKALVSALTGLGKQEGDPLADDLTATGAGVTGVGGILSSLFGEGTLKTLSSKVGDYAGLSQEKSAPLMGAVGSLLLGSLGKAVAAPGATPAGILDQLIAGKDEIAKALPSGLAQSLGAAGGLLGGLGGAAASAATTASTAAASGVESVTAKAAAAKTAVETPPAATAKPAATPKKETPPAQKSPSKLPLILGVVVLALLAAWALGAFRSPPPAPPAPPPAAAPAPTSTPPATSTTPEPATPAPTPAPTTTPAPSGGPTDVITGAIDRLRSTLDTVTDRASAEAALPALQGVSDSLGSVASMVSALPDTARTAINGVINSALPALQSTQERLFGNSEIAEVIRPVLTDVMSRLRGLVE</sequence>
<dbReference type="InterPro" id="IPR009282">
    <property type="entry name" value="DUF937"/>
</dbReference>
<evidence type="ECO:0000256" key="1">
    <source>
        <dbReference type="SAM" id="MobiDB-lite"/>
    </source>
</evidence>
<evidence type="ECO:0000313" key="2">
    <source>
        <dbReference type="EMBL" id="KFI27016.1"/>
    </source>
</evidence>
<name>A0A086XYB6_9RHOB</name>
<feature type="compositionally biased region" description="Low complexity" evidence="1">
    <location>
        <begin position="212"/>
        <end position="227"/>
    </location>
</feature>
<organism evidence="2 3">
    <name type="scientific">Haematobacter massiliensis</name>
    <dbReference type="NCBI Taxonomy" id="195105"/>
    <lineage>
        <taxon>Bacteria</taxon>
        <taxon>Pseudomonadati</taxon>
        <taxon>Pseudomonadota</taxon>
        <taxon>Alphaproteobacteria</taxon>
        <taxon>Rhodobacterales</taxon>
        <taxon>Paracoccaceae</taxon>
        <taxon>Haematobacter</taxon>
    </lineage>
</organism>
<evidence type="ECO:0000313" key="3">
    <source>
        <dbReference type="Proteomes" id="UP000028826"/>
    </source>
</evidence>
<feature type="region of interest" description="Disordered" evidence="1">
    <location>
        <begin position="212"/>
        <end position="240"/>
    </location>
</feature>
<protein>
    <recommendedName>
        <fullName evidence="4">DUF937 domain-containing protein</fullName>
    </recommendedName>
</protein>
<reference evidence="2 3" key="1">
    <citation type="submission" date="2014-03" db="EMBL/GenBank/DDBJ databases">
        <title>Genome of Haematobacter massiliensis CCUG 47968.</title>
        <authorList>
            <person name="Wang D."/>
            <person name="Wang G."/>
        </authorList>
    </citation>
    <scope>NUCLEOTIDE SEQUENCE [LARGE SCALE GENOMIC DNA]</scope>
    <source>
        <strain evidence="2 3">CCUG 47968</strain>
    </source>
</reference>
<accession>A0A086XYB6</accession>
<comment type="caution">
    <text evidence="2">The sequence shown here is derived from an EMBL/GenBank/DDBJ whole genome shotgun (WGS) entry which is preliminary data.</text>
</comment>
<keyword evidence="3" id="KW-1185">Reference proteome</keyword>
<dbReference type="eggNOG" id="COG5403">
    <property type="taxonomic scope" value="Bacteria"/>
</dbReference>
<dbReference type="RefSeq" id="WP_035713508.1">
    <property type="nucleotide sequence ID" value="NZ_JGYG01000013.1"/>
</dbReference>
<dbReference type="Proteomes" id="UP000028826">
    <property type="component" value="Unassembled WGS sequence"/>
</dbReference>
<gene>
    <name evidence="2" type="ORF">CN97_02135</name>
</gene>
<feature type="compositionally biased region" description="Pro residues" evidence="1">
    <location>
        <begin position="293"/>
        <end position="305"/>
    </location>
</feature>
<feature type="compositionally biased region" description="Pro residues" evidence="1">
    <location>
        <begin position="266"/>
        <end position="283"/>
    </location>
</feature>
<proteinExistence type="predicted"/>
<dbReference type="AlphaFoldDB" id="A0A086XYB6"/>
<evidence type="ECO:0008006" key="4">
    <source>
        <dbReference type="Google" id="ProtNLM"/>
    </source>
</evidence>